<dbReference type="InterPro" id="IPR000182">
    <property type="entry name" value="GNAT_dom"/>
</dbReference>
<keyword evidence="2" id="KW-0012">Acyltransferase</keyword>
<comment type="caution">
    <text evidence="4">The sequence shown here is derived from an EMBL/GenBank/DDBJ whole genome shotgun (WGS) entry which is preliminary data.</text>
</comment>
<name>A0ABQ3NZL0_STRVG</name>
<keyword evidence="1" id="KW-0808">Transferase</keyword>
<evidence type="ECO:0000256" key="2">
    <source>
        <dbReference type="ARBA" id="ARBA00023315"/>
    </source>
</evidence>
<organism evidence="4 5">
    <name type="scientific">Streptomyces virginiae</name>
    <name type="common">Streptomyces cinnamonensis</name>
    <dbReference type="NCBI Taxonomy" id="1961"/>
    <lineage>
        <taxon>Bacteria</taxon>
        <taxon>Bacillati</taxon>
        <taxon>Actinomycetota</taxon>
        <taxon>Actinomycetes</taxon>
        <taxon>Kitasatosporales</taxon>
        <taxon>Streptomycetaceae</taxon>
        <taxon>Streptomyces</taxon>
    </lineage>
</organism>
<dbReference type="Pfam" id="PF00583">
    <property type="entry name" value="Acetyltransf_1"/>
    <property type="match status" value="1"/>
</dbReference>
<dbReference type="GeneID" id="86954217"/>
<feature type="domain" description="N-acetyltransferase" evidence="3">
    <location>
        <begin position="6"/>
        <end position="169"/>
    </location>
</feature>
<gene>
    <name evidence="4" type="ORF">Scinn_76680</name>
</gene>
<dbReference type="PROSITE" id="PS51186">
    <property type="entry name" value="GNAT"/>
    <property type="match status" value="1"/>
</dbReference>
<dbReference type="Gene3D" id="3.40.630.30">
    <property type="match status" value="1"/>
</dbReference>
<dbReference type="RefSeq" id="WP_030659153.1">
    <property type="nucleotide sequence ID" value="NZ_BMRU01000022.1"/>
</dbReference>
<sequence>MGEVKFAVRRAGPGDGDVLGAIHAAAWEAAYAPFFTPGFAAAGISSRLTRWHARLAAQDSTILLAEGDGRPMAMSVFRPSSTTPGLAEILSFYSHPDSWGTGVAAALMTGTLEHLRADGVTRTHLWTLRDTPRSRRFYTKAGFTESGATRPYDFGDGNPLAQVEYERGC</sequence>
<dbReference type="PANTHER" id="PTHR43877">
    <property type="entry name" value="AMINOALKYLPHOSPHONATE N-ACETYLTRANSFERASE-RELATED-RELATED"/>
    <property type="match status" value="1"/>
</dbReference>
<dbReference type="InterPro" id="IPR016181">
    <property type="entry name" value="Acyl_CoA_acyltransferase"/>
</dbReference>
<keyword evidence="5" id="KW-1185">Reference proteome</keyword>
<evidence type="ECO:0000313" key="4">
    <source>
        <dbReference type="EMBL" id="GHI18205.1"/>
    </source>
</evidence>
<dbReference type="SUPFAM" id="SSF55729">
    <property type="entry name" value="Acyl-CoA N-acyltransferases (Nat)"/>
    <property type="match status" value="1"/>
</dbReference>
<evidence type="ECO:0000313" key="5">
    <source>
        <dbReference type="Proteomes" id="UP000660554"/>
    </source>
</evidence>
<protein>
    <recommendedName>
        <fullName evidence="3">N-acetyltransferase domain-containing protein</fullName>
    </recommendedName>
</protein>
<dbReference type="Proteomes" id="UP000660554">
    <property type="component" value="Unassembled WGS sequence"/>
</dbReference>
<evidence type="ECO:0000256" key="1">
    <source>
        <dbReference type="ARBA" id="ARBA00022679"/>
    </source>
</evidence>
<reference evidence="5" key="1">
    <citation type="submission" date="2020-09" db="EMBL/GenBank/DDBJ databases">
        <title>Whole genome shotgun sequence of Streptomyces cinnamonensis NBRC 15873.</title>
        <authorList>
            <person name="Komaki H."/>
            <person name="Tamura T."/>
        </authorList>
    </citation>
    <scope>NUCLEOTIDE SEQUENCE [LARGE SCALE GENOMIC DNA]</scope>
    <source>
        <strain evidence="5">NBRC 15873</strain>
    </source>
</reference>
<dbReference type="InterPro" id="IPR050832">
    <property type="entry name" value="Bact_Acetyltransf"/>
</dbReference>
<dbReference type="CDD" id="cd04301">
    <property type="entry name" value="NAT_SF"/>
    <property type="match status" value="1"/>
</dbReference>
<accession>A0ABQ3NZL0</accession>
<evidence type="ECO:0000259" key="3">
    <source>
        <dbReference type="PROSITE" id="PS51186"/>
    </source>
</evidence>
<dbReference type="EMBL" id="BNDV01000018">
    <property type="protein sequence ID" value="GHI18205.1"/>
    <property type="molecule type" value="Genomic_DNA"/>
</dbReference>
<proteinExistence type="predicted"/>